<evidence type="ECO:0000313" key="2">
    <source>
        <dbReference type="Proteomes" id="UP000245137"/>
    </source>
</evidence>
<gene>
    <name evidence="1" type="ORF">C5689_06255</name>
</gene>
<dbReference type="AlphaFoldDB" id="A0A2U1SST6"/>
<name>A0A2U1SST6_METSR</name>
<keyword evidence="2" id="KW-1185">Reference proteome</keyword>
<dbReference type="EMBL" id="PUIV01000006">
    <property type="protein sequence ID" value="PWB94662.1"/>
    <property type="molecule type" value="Genomic_DNA"/>
</dbReference>
<dbReference type="Proteomes" id="UP000245137">
    <property type="component" value="Unassembled WGS sequence"/>
</dbReference>
<dbReference type="RefSeq" id="WP_108916415.1">
    <property type="nucleotide sequence ID" value="NZ_PUIV01000006.1"/>
</dbReference>
<protein>
    <submittedName>
        <fullName evidence="1">Uncharacterized protein</fullName>
    </submittedName>
</protein>
<evidence type="ECO:0000313" key="1">
    <source>
        <dbReference type="EMBL" id="PWB94662.1"/>
    </source>
</evidence>
<accession>A0A2U1SST6</accession>
<organism evidence="1 2">
    <name type="scientific">Methylosinus sporium</name>
    <dbReference type="NCBI Taxonomy" id="428"/>
    <lineage>
        <taxon>Bacteria</taxon>
        <taxon>Pseudomonadati</taxon>
        <taxon>Pseudomonadota</taxon>
        <taxon>Alphaproteobacteria</taxon>
        <taxon>Hyphomicrobiales</taxon>
        <taxon>Methylocystaceae</taxon>
        <taxon>Methylosinus</taxon>
    </lineage>
</organism>
<proteinExistence type="predicted"/>
<sequence>MFAVTTAASERATLDRVLALVGEPCRLERLLPSGETRSVDVQAAVRDYNAVEIGQSNGGLQAGFSKVIMSSTEIDAAGWPDLVTLATQTADDPRIPRRGDRFIVQGRARIVQAAWAAPRIGGELVRIEMTIK</sequence>
<comment type="caution">
    <text evidence="1">The sequence shown here is derived from an EMBL/GenBank/DDBJ whole genome shotgun (WGS) entry which is preliminary data.</text>
</comment>
<reference evidence="1 2" key="1">
    <citation type="journal article" date="2018" name="Appl. Microbiol. Biotechnol.">
        <title>Co-cultivation of the strictly anaerobic methanogen Methanosarcina barkeri with aerobic methanotrophs in an oxygen-limited membrane bioreactor.</title>
        <authorList>
            <person name="In 't Zandt M.H."/>
            <person name="van den Bosch T.J.M."/>
            <person name="Rijkers R."/>
            <person name="van Kessel M.A.H.J."/>
            <person name="Jetten M.S.M."/>
            <person name="Welte C.U."/>
        </authorList>
    </citation>
    <scope>NUCLEOTIDE SEQUENCE [LARGE SCALE GENOMIC DNA]</scope>
    <source>
        <strain evidence="1 2">DSM 17706</strain>
    </source>
</reference>
<dbReference type="OrthoDB" id="8265612at2"/>